<evidence type="ECO:0000313" key="2">
    <source>
        <dbReference type="EMBL" id="ATY67262.1"/>
    </source>
</evidence>
<keyword evidence="2" id="KW-0489">Methyltransferase</keyword>
<feature type="compositionally biased region" description="Low complexity" evidence="1">
    <location>
        <begin position="242"/>
        <end position="257"/>
    </location>
</feature>
<feature type="region of interest" description="Disordered" evidence="1">
    <location>
        <begin position="242"/>
        <end position="322"/>
    </location>
</feature>
<dbReference type="GO" id="GO:0008168">
    <property type="term" value="F:methyltransferase activity"/>
    <property type="evidence" value="ECO:0007669"/>
    <property type="project" value="UniProtKB-KW"/>
</dbReference>
<dbReference type="AlphaFoldDB" id="A0A2H4SVY1"/>
<name>A0A2H4SVY1_CORMI</name>
<feature type="region of interest" description="Disordered" evidence="1">
    <location>
        <begin position="1"/>
        <end position="229"/>
    </location>
</feature>
<proteinExistence type="predicted"/>
<feature type="compositionally biased region" description="Low complexity" evidence="1">
    <location>
        <begin position="176"/>
        <end position="191"/>
    </location>
</feature>
<feature type="compositionally biased region" description="Low complexity" evidence="1">
    <location>
        <begin position="416"/>
        <end position="431"/>
    </location>
</feature>
<feature type="region of interest" description="Disordered" evidence="1">
    <location>
        <begin position="372"/>
        <end position="402"/>
    </location>
</feature>
<feature type="region of interest" description="Disordered" evidence="1">
    <location>
        <begin position="799"/>
        <end position="845"/>
    </location>
</feature>
<dbReference type="VEuPathDB" id="FungiDB:A9K55_000101"/>
<feature type="region of interest" description="Disordered" evidence="1">
    <location>
        <begin position="416"/>
        <end position="513"/>
    </location>
</feature>
<organism evidence="2 3">
    <name type="scientific">Cordyceps militaris</name>
    <name type="common">Caterpillar fungus</name>
    <name type="synonym">Clavaria militaris</name>
    <dbReference type="NCBI Taxonomy" id="73501"/>
    <lineage>
        <taxon>Eukaryota</taxon>
        <taxon>Fungi</taxon>
        <taxon>Dikarya</taxon>
        <taxon>Ascomycota</taxon>
        <taxon>Pezizomycotina</taxon>
        <taxon>Sordariomycetes</taxon>
        <taxon>Hypocreomycetidae</taxon>
        <taxon>Hypocreales</taxon>
        <taxon>Cordycipitaceae</taxon>
        <taxon>Cordyceps</taxon>
    </lineage>
</organism>
<dbReference type="Proteomes" id="UP000323067">
    <property type="component" value="Chromosome i"/>
</dbReference>
<feature type="compositionally biased region" description="Low complexity" evidence="1">
    <location>
        <begin position="97"/>
        <end position="118"/>
    </location>
</feature>
<feature type="compositionally biased region" description="Gly residues" evidence="1">
    <location>
        <begin position="27"/>
        <end position="40"/>
    </location>
</feature>
<gene>
    <name evidence="2" type="ORF">A9K55_000101</name>
</gene>
<feature type="compositionally biased region" description="Polar residues" evidence="1">
    <location>
        <begin position="386"/>
        <end position="402"/>
    </location>
</feature>
<keyword evidence="2" id="KW-0808">Transferase</keyword>
<feature type="compositionally biased region" description="Polar residues" evidence="1">
    <location>
        <begin position="196"/>
        <end position="209"/>
    </location>
</feature>
<dbReference type="OrthoDB" id="4155914at2759"/>
<feature type="compositionally biased region" description="Basic and acidic residues" evidence="1">
    <location>
        <begin position="488"/>
        <end position="500"/>
    </location>
</feature>
<feature type="compositionally biased region" description="Polar residues" evidence="1">
    <location>
        <begin position="126"/>
        <end position="142"/>
    </location>
</feature>
<accession>A0A2H4SVY1</accession>
<dbReference type="EMBL" id="CP023328">
    <property type="protein sequence ID" value="ATY67262.1"/>
    <property type="molecule type" value="Genomic_DNA"/>
</dbReference>
<feature type="compositionally biased region" description="Low complexity" evidence="1">
    <location>
        <begin position="66"/>
        <end position="84"/>
    </location>
</feature>
<dbReference type="VEuPathDB" id="FungiDB:CCM_07407"/>
<sequence length="877" mass="96085">MPTFGRLGKHSNRSQHGLPEQPPAGAQGSGAGDAAVGGGLTDPSLEAQSALSPLAGSPHDTIDSRQQQQQMQQQIQQPQQQQQQGLPILTSAAGPNKLQKQQQQQQPLPHQAQSQSQAPAPPPHLYSTSSTGPATNNPSPLQQHPGGDFVFDARQQQQHPDFADPTVNRSQSLRYPSQSSLLQHPHPHQQQVYGIATTSVDDLPSPTSFQHQQLQQPPPPQPAPEKHRTNRKLHIIKGIFGSVRGTSDTSSSSQNSSHAPVPHPASQQYDPTAGLGRRSSNKRDSRILPQINTLRPVTGDDLDNSSYDELAYPPPHSQPHQHQQILQQGLGQILIPQDQQLQFDNNQPGFDILPQSAQQHQLHQQILFQQTPDDRFPPAGYPGPHNSETASQLSHESSAYEQDLRNQAPQALQLGSGQLVNQQQSSQSQPPQQQPGMPPQGARRSNEAEHPVAGHPPGYRHSNAGLTAASPLPPQGPGVGNAQPAYRGDGRHFEATDPGRETPQPITEKDPESEKAFKELCTYHIVILYIEVEFVLTRVVTKYKNVKRLYFDGKAQIEQLHGQVEQLQNAVANQRMSQSRTALDDSEYATRFNRLNGAINNLSFNIRKDWRTIPPWLASYVTAEALRTGKHEMTAVGRAVISRWIVAELFDKCFHPDLDPHLSAQLKEIEMGIRGNTHIIHRPEELDAQTTKIINWRMATLDGLQKNPNAQASENRVALIQKATTNLTAYLQSHLTEPPPHGHGVEGSASIIVELAIGVAANLPLESRDVSIWYPMPAEIVQPNLMEVEKSGFAPVAVGGGAEGSESDSEPDEALDKIGKGQTGKMGKATKFRGAHRTGANTRTGTMKEPQRIRFAGFMALEVKGRQVLIKAPVWTL</sequence>
<reference evidence="2 3" key="1">
    <citation type="journal article" date="2017" name="BMC Genomics">
        <title>Chromosome level assembly and secondary metabolite potential of the parasitic fungus Cordyceps militaris.</title>
        <authorList>
            <person name="Kramer G.J."/>
            <person name="Nodwell J.R."/>
        </authorList>
    </citation>
    <scope>NUCLEOTIDE SEQUENCE [LARGE SCALE GENOMIC DNA]</scope>
    <source>
        <strain evidence="2 3">ATCC 34164</strain>
    </source>
</reference>
<protein>
    <submittedName>
        <fullName evidence="2">S-adenosylmethionine-dependent methyltransferase</fullName>
    </submittedName>
</protein>
<evidence type="ECO:0000256" key="1">
    <source>
        <dbReference type="SAM" id="MobiDB-lite"/>
    </source>
</evidence>
<dbReference type="GO" id="GO:0032259">
    <property type="term" value="P:methylation"/>
    <property type="evidence" value="ECO:0007669"/>
    <property type="project" value="UniProtKB-KW"/>
</dbReference>
<evidence type="ECO:0000313" key="3">
    <source>
        <dbReference type="Proteomes" id="UP000323067"/>
    </source>
</evidence>